<evidence type="ECO:0000313" key="2">
    <source>
        <dbReference type="EMBL" id="OCB70771.1"/>
    </source>
</evidence>
<dbReference type="Proteomes" id="UP000093343">
    <property type="component" value="Unassembled WGS sequence"/>
</dbReference>
<organism evidence="2 3">
    <name type="scientific">Flavobacterium piscis</name>
    <dbReference type="NCBI Taxonomy" id="1114874"/>
    <lineage>
        <taxon>Bacteria</taxon>
        <taxon>Pseudomonadati</taxon>
        <taxon>Bacteroidota</taxon>
        <taxon>Flavobacteriia</taxon>
        <taxon>Flavobacteriales</taxon>
        <taxon>Flavobacteriaceae</taxon>
        <taxon>Flavobacterium</taxon>
    </lineage>
</organism>
<evidence type="ECO:0000256" key="1">
    <source>
        <dbReference type="SAM" id="Phobius"/>
    </source>
</evidence>
<accession>A0ABX2XK17</accession>
<dbReference type="RefSeq" id="WP_065451075.1">
    <property type="nucleotide sequence ID" value="NZ_LVEN01000042.1"/>
</dbReference>
<feature type="transmembrane region" description="Helical" evidence="1">
    <location>
        <begin position="187"/>
        <end position="205"/>
    </location>
</feature>
<comment type="caution">
    <text evidence="2">The sequence shown here is derived from an EMBL/GenBank/DDBJ whole genome shotgun (WGS) entry which is preliminary data.</text>
</comment>
<name>A0ABX2XK17_9FLAO</name>
<sequence length="211" mass="25206">MTNKREKRKRIFYVPGIISLVFIPLLCLYYFYKVDAFKVYNYLEFFVPNKDELVKFKVEDLRKYKIFKFEDNKLKEEQKLKELSFFVHNLIKKYDTINGAKIHFGRKTDYDTFVNVISIMSEENVPTWVLSEDNIYVLANAKPRPNRDRGFVCGNGIYSEINTLRMAEENRKKELQVFQVSFLKQQWIIFLGYLGIVVLNIFALVKFNKTK</sequence>
<keyword evidence="1" id="KW-0812">Transmembrane</keyword>
<evidence type="ECO:0000313" key="3">
    <source>
        <dbReference type="Proteomes" id="UP000093343"/>
    </source>
</evidence>
<proteinExistence type="predicted"/>
<protein>
    <submittedName>
        <fullName evidence="2">Uncharacterized protein</fullName>
    </submittedName>
</protein>
<dbReference type="EMBL" id="LVEN01000042">
    <property type="protein sequence ID" value="OCB70771.1"/>
    <property type="molecule type" value="Genomic_DNA"/>
</dbReference>
<feature type="transmembrane region" description="Helical" evidence="1">
    <location>
        <begin position="12"/>
        <end position="32"/>
    </location>
</feature>
<reference evidence="3" key="1">
    <citation type="submission" date="2016-03" db="EMBL/GenBank/DDBJ databases">
        <title>Draft genome sequence of Paenibacillus glacialis DSM 22343.</title>
        <authorList>
            <person name="Shin S.-K."/>
            <person name="Yi H."/>
        </authorList>
    </citation>
    <scope>NUCLEOTIDE SEQUENCE [LARGE SCALE GENOMIC DNA]</scope>
    <source>
        <strain evidence="3">CCUG 60099</strain>
    </source>
</reference>
<gene>
    <name evidence="2" type="ORF">FLP_19100</name>
</gene>
<keyword evidence="1" id="KW-1133">Transmembrane helix</keyword>
<keyword evidence="1" id="KW-0472">Membrane</keyword>
<keyword evidence="3" id="KW-1185">Reference proteome</keyword>